<gene>
    <name evidence="2" type="ORF">KY465_03490</name>
</gene>
<evidence type="ECO:0000256" key="1">
    <source>
        <dbReference type="SAM" id="SignalP"/>
    </source>
</evidence>
<feature type="chain" id="PRO_5047094928" evidence="1">
    <location>
        <begin position="23"/>
        <end position="337"/>
    </location>
</feature>
<dbReference type="RefSeq" id="WP_219158473.1">
    <property type="nucleotide sequence ID" value="NZ_JAHWQX010000001.1"/>
</dbReference>
<dbReference type="Pfam" id="PF11376">
    <property type="entry name" value="DUF3179"/>
    <property type="match status" value="1"/>
</dbReference>
<keyword evidence="3" id="KW-1185">Reference proteome</keyword>
<evidence type="ECO:0000313" key="3">
    <source>
        <dbReference type="Proteomes" id="UP001430804"/>
    </source>
</evidence>
<feature type="signal peptide" evidence="1">
    <location>
        <begin position="1"/>
        <end position="22"/>
    </location>
</feature>
<proteinExistence type="predicted"/>
<evidence type="ECO:0000313" key="2">
    <source>
        <dbReference type="EMBL" id="MBW3096339.1"/>
    </source>
</evidence>
<sequence>MRNLAATISFLAALAIAIPALANPERWRASGWATDFSQTEVDLGEIISGGPGRDGIPAIDAPVFRKASTLEHMGASEPVIRLEVGSVVRAYPLRVLTWHEIVNDTLDGQPVAVTYCPLCNSSIVFDRRLEDGSVTTFGVSGLLRNSDMVMYDRATESWWQQFTGEAIVGERAGQALRMLPSRIQGFGEFARENPDAEVLVPADPALRRYGENPYVGYDSRQAPYPLYTGELPEELPAMMRVVIARHAGELAAVTLPHLKAVDSLEINGLRLTWRGGVASALDARDIAAGADVGTVTAERLSDGAAIVHDTTFAFVVLAFHPGLTVHAESGPITLSSR</sequence>
<dbReference type="InterPro" id="IPR021516">
    <property type="entry name" value="DUF3179"/>
</dbReference>
<protein>
    <submittedName>
        <fullName evidence="2">DUF3179 domain-containing protein</fullName>
    </submittedName>
</protein>
<dbReference type="Proteomes" id="UP001430804">
    <property type="component" value="Unassembled WGS sequence"/>
</dbReference>
<keyword evidence="1" id="KW-0732">Signal</keyword>
<dbReference type="EMBL" id="JAHWQX010000001">
    <property type="protein sequence ID" value="MBW3096339.1"/>
    <property type="molecule type" value="Genomic_DNA"/>
</dbReference>
<accession>A0ABS6WK65</accession>
<name>A0ABS6WK65_9HYPH</name>
<comment type="caution">
    <text evidence="2">The sequence shown here is derived from an EMBL/GenBank/DDBJ whole genome shotgun (WGS) entry which is preliminary data.</text>
</comment>
<organism evidence="2 3">
    <name type="scientific">Pseudohoeflea coraliihabitans</name>
    <dbReference type="NCBI Taxonomy" id="2860393"/>
    <lineage>
        <taxon>Bacteria</taxon>
        <taxon>Pseudomonadati</taxon>
        <taxon>Pseudomonadota</taxon>
        <taxon>Alphaproteobacteria</taxon>
        <taxon>Hyphomicrobiales</taxon>
        <taxon>Rhizobiaceae</taxon>
        <taxon>Pseudohoeflea</taxon>
    </lineage>
</organism>
<reference evidence="2" key="1">
    <citation type="submission" date="2021-07" db="EMBL/GenBank/DDBJ databases">
        <title>Pseudohoeflea marina sp. nov. a polyhydroxyalcanoate-producing bacterium.</title>
        <authorList>
            <person name="Zheng W."/>
            <person name="Yu S."/>
            <person name="Huang Y."/>
        </authorList>
    </citation>
    <scope>NUCLEOTIDE SEQUENCE</scope>
    <source>
        <strain evidence="2">DP4N28-3</strain>
    </source>
</reference>